<dbReference type="AlphaFoldDB" id="A0A150WI29"/>
<dbReference type="Gene3D" id="3.10.129.10">
    <property type="entry name" value="Hotdog Thioesterase"/>
    <property type="match status" value="1"/>
</dbReference>
<dbReference type="InterPro" id="IPR029069">
    <property type="entry name" value="HotDog_dom_sf"/>
</dbReference>
<dbReference type="OrthoDB" id="7204167at2"/>
<dbReference type="CDD" id="cd00586">
    <property type="entry name" value="4HBT"/>
    <property type="match status" value="1"/>
</dbReference>
<dbReference type="Proteomes" id="UP000075391">
    <property type="component" value="Unassembled WGS sequence"/>
</dbReference>
<name>A0A150WI29_BDEBC</name>
<comment type="caution">
    <text evidence="1">The sequence shown here is derived from an EMBL/GenBank/DDBJ whole genome shotgun (WGS) entry which is preliminary data.</text>
</comment>
<protein>
    <submittedName>
        <fullName evidence="1">Thioesterase</fullName>
    </submittedName>
</protein>
<sequence length="140" mass="15801">MNKIFHTKKTLTFRESDPAGIMFFGNIFGFAHDAFEEFIQAAGYTYQGWFGQRDLIIPIRHTESDFLSPFFPGQTYDIAVTVASFGETSFKMKYVFTQSGKTNAVVHMVHSVVDGKTKQKAALPAEMKSRLEPYLEALKG</sequence>
<gene>
    <name evidence="1" type="ORF">AZI85_04410</name>
</gene>
<organism evidence="1 2">
    <name type="scientific">Bdellovibrio bacteriovorus</name>
    <dbReference type="NCBI Taxonomy" id="959"/>
    <lineage>
        <taxon>Bacteria</taxon>
        <taxon>Pseudomonadati</taxon>
        <taxon>Bdellovibrionota</taxon>
        <taxon>Bdellovibrionia</taxon>
        <taxon>Bdellovibrionales</taxon>
        <taxon>Pseudobdellovibrionaceae</taxon>
        <taxon>Bdellovibrio</taxon>
    </lineage>
</organism>
<dbReference type="EMBL" id="LUKF01000014">
    <property type="protein sequence ID" value="KYG63280.1"/>
    <property type="molecule type" value="Genomic_DNA"/>
</dbReference>
<reference evidence="1 2" key="1">
    <citation type="submission" date="2016-03" db="EMBL/GenBank/DDBJ databases">
        <authorList>
            <person name="Ploux O."/>
        </authorList>
    </citation>
    <scope>NUCLEOTIDE SEQUENCE [LARGE SCALE GENOMIC DNA]</scope>
    <source>
        <strain evidence="1 2">BER2</strain>
    </source>
</reference>
<proteinExistence type="predicted"/>
<evidence type="ECO:0000313" key="1">
    <source>
        <dbReference type="EMBL" id="KYG63280.1"/>
    </source>
</evidence>
<dbReference type="SUPFAM" id="SSF54637">
    <property type="entry name" value="Thioesterase/thiol ester dehydrase-isomerase"/>
    <property type="match status" value="1"/>
</dbReference>
<dbReference type="Pfam" id="PF13279">
    <property type="entry name" value="4HBT_2"/>
    <property type="match status" value="1"/>
</dbReference>
<accession>A0A150WI29</accession>
<evidence type="ECO:0000313" key="2">
    <source>
        <dbReference type="Proteomes" id="UP000075391"/>
    </source>
</evidence>
<dbReference type="RefSeq" id="WP_063243643.1">
    <property type="nucleotide sequence ID" value="NZ_LUKF01000014.1"/>
</dbReference>